<protein>
    <recommendedName>
        <fullName evidence="1">F-box domain-containing protein</fullName>
    </recommendedName>
</protein>
<accession>A0A9D4VCF4</accession>
<keyword evidence="3" id="KW-1185">Reference proteome</keyword>
<dbReference type="PANTHER" id="PTHR31672:SF2">
    <property type="entry name" value="F-BOX DOMAIN-CONTAINING PROTEIN"/>
    <property type="match status" value="1"/>
</dbReference>
<reference evidence="2" key="1">
    <citation type="submission" date="2021-01" db="EMBL/GenBank/DDBJ databases">
        <title>Adiantum capillus-veneris genome.</title>
        <authorList>
            <person name="Fang Y."/>
            <person name="Liao Q."/>
        </authorList>
    </citation>
    <scope>NUCLEOTIDE SEQUENCE</scope>
    <source>
        <strain evidence="2">H3</strain>
        <tissue evidence="2">Leaf</tissue>
    </source>
</reference>
<dbReference type="PROSITE" id="PS50181">
    <property type="entry name" value="FBOX"/>
    <property type="match status" value="1"/>
</dbReference>
<dbReference type="InterPro" id="IPR015915">
    <property type="entry name" value="Kelch-typ_b-propeller"/>
</dbReference>
<dbReference type="Pfam" id="PF00646">
    <property type="entry name" value="F-box"/>
    <property type="match status" value="1"/>
</dbReference>
<dbReference type="SUPFAM" id="SSF117281">
    <property type="entry name" value="Kelch motif"/>
    <property type="match status" value="1"/>
</dbReference>
<organism evidence="2 3">
    <name type="scientific">Adiantum capillus-veneris</name>
    <name type="common">Maidenhair fern</name>
    <dbReference type="NCBI Taxonomy" id="13818"/>
    <lineage>
        <taxon>Eukaryota</taxon>
        <taxon>Viridiplantae</taxon>
        <taxon>Streptophyta</taxon>
        <taxon>Embryophyta</taxon>
        <taxon>Tracheophyta</taxon>
        <taxon>Polypodiopsida</taxon>
        <taxon>Polypodiidae</taxon>
        <taxon>Polypodiales</taxon>
        <taxon>Pteridineae</taxon>
        <taxon>Pteridaceae</taxon>
        <taxon>Vittarioideae</taxon>
        <taxon>Adiantum</taxon>
    </lineage>
</organism>
<comment type="caution">
    <text evidence="2">The sequence shown here is derived from an EMBL/GenBank/DDBJ whole genome shotgun (WGS) entry which is preliminary data.</text>
</comment>
<dbReference type="InterPro" id="IPR001810">
    <property type="entry name" value="F-box_dom"/>
</dbReference>
<dbReference type="EMBL" id="JABFUD020000002">
    <property type="protein sequence ID" value="KAI5083672.1"/>
    <property type="molecule type" value="Genomic_DNA"/>
</dbReference>
<proteinExistence type="predicted"/>
<dbReference type="PANTHER" id="PTHR31672">
    <property type="entry name" value="BNACNNG10540D PROTEIN"/>
    <property type="match status" value="1"/>
</dbReference>
<feature type="non-terminal residue" evidence="2">
    <location>
        <position position="1"/>
    </location>
</feature>
<feature type="domain" description="F-box" evidence="1">
    <location>
        <begin position="72"/>
        <end position="117"/>
    </location>
</feature>
<dbReference type="Gene3D" id="2.120.10.80">
    <property type="entry name" value="Kelch-type beta propeller"/>
    <property type="match status" value="1"/>
</dbReference>
<dbReference type="Proteomes" id="UP000886520">
    <property type="component" value="Chromosome 3"/>
</dbReference>
<evidence type="ECO:0000313" key="2">
    <source>
        <dbReference type="EMBL" id="KAI5083672.1"/>
    </source>
</evidence>
<sequence>IEAACWRPHWRLVGLVKHTHALASRGIYLCAGHRHSYLTHTHTYTYTHSLTQHRQSNTSLRVLAMVASAPSDPQWDSLPSHLQEFILAHLPVSEHLRLRSINRTWLSILSSSHFRSLHRRLHPHLHPSFLVYNHAVKISVLQWQTPHPAEESATDAAAVPSWGDFSLPAPFVREWVGGALSLVCVRNHLTSKAFSVGCPYSNQWKTLPDPPRAPLLSRLWAMVPHKSTNSTSKSIYSIILLQLNTPSLYMDIYNSEKNTWTQRMVPKGDGGKGSLIAFSSSAASIGGLVYSIQAESRSVVTYDVQKDVWMTLEAKLPENLVFQVPKEGGRVQAMPQVIQGCKGKVLLIGTAEASASTSGNDRASSDDNGVDAGAVVNDINAHTESSSIINLYAVVWELDWSTKMWREVARAPSQMCKHMLEEAMESRKAGLTPVKFAGHAELVVVMASGSHRALQFDVIEERWTWLDLPAAVNCEMSLCVDPISVESF</sequence>
<evidence type="ECO:0000313" key="3">
    <source>
        <dbReference type="Proteomes" id="UP000886520"/>
    </source>
</evidence>
<evidence type="ECO:0000259" key="1">
    <source>
        <dbReference type="PROSITE" id="PS50181"/>
    </source>
</evidence>
<dbReference type="AlphaFoldDB" id="A0A9D4VCF4"/>
<dbReference type="OrthoDB" id="1924677at2759"/>
<dbReference type="InterPro" id="IPR050796">
    <property type="entry name" value="SCF_F-box_component"/>
</dbReference>
<dbReference type="SUPFAM" id="SSF81383">
    <property type="entry name" value="F-box domain"/>
    <property type="match status" value="1"/>
</dbReference>
<dbReference type="InterPro" id="IPR036047">
    <property type="entry name" value="F-box-like_dom_sf"/>
</dbReference>
<name>A0A9D4VCF4_ADICA</name>
<gene>
    <name evidence="2" type="ORF">GOP47_0003415</name>
</gene>